<keyword evidence="5" id="KW-1185">Reference proteome</keyword>
<accession>A0A559IYP9</accession>
<protein>
    <submittedName>
        <fullName evidence="4">Acyl carrier protein</fullName>
    </submittedName>
</protein>
<dbReference type="EMBL" id="VNJK01000001">
    <property type="protein sequence ID" value="TVX92748.1"/>
    <property type="molecule type" value="Genomic_DNA"/>
</dbReference>
<dbReference type="OrthoDB" id="6370703at2"/>
<evidence type="ECO:0000313" key="5">
    <source>
        <dbReference type="Proteomes" id="UP000318102"/>
    </source>
</evidence>
<dbReference type="PROSITE" id="PS50075">
    <property type="entry name" value="CARRIER"/>
    <property type="match status" value="1"/>
</dbReference>
<feature type="domain" description="Carrier" evidence="3">
    <location>
        <begin position="3"/>
        <end position="81"/>
    </location>
</feature>
<keyword evidence="2" id="KW-0597">Phosphoprotein</keyword>
<proteinExistence type="predicted"/>
<evidence type="ECO:0000256" key="1">
    <source>
        <dbReference type="ARBA" id="ARBA00022450"/>
    </source>
</evidence>
<organism evidence="4 5">
    <name type="scientific">Paenibacillus agilis</name>
    <dbReference type="NCBI Taxonomy" id="3020863"/>
    <lineage>
        <taxon>Bacteria</taxon>
        <taxon>Bacillati</taxon>
        <taxon>Bacillota</taxon>
        <taxon>Bacilli</taxon>
        <taxon>Bacillales</taxon>
        <taxon>Paenibacillaceae</taxon>
        <taxon>Paenibacillus</taxon>
    </lineage>
</organism>
<dbReference type="InterPro" id="IPR036736">
    <property type="entry name" value="ACP-like_sf"/>
</dbReference>
<name>A0A559IYP9_9BACL</name>
<reference evidence="4 5" key="1">
    <citation type="submission" date="2019-07" db="EMBL/GenBank/DDBJ databases">
        <authorList>
            <person name="Kim J."/>
        </authorList>
    </citation>
    <scope>NUCLEOTIDE SEQUENCE [LARGE SCALE GENOMIC DNA]</scope>
    <source>
        <strain evidence="4 5">N4</strain>
    </source>
</reference>
<comment type="caution">
    <text evidence="4">The sequence shown here is derived from an EMBL/GenBank/DDBJ whole genome shotgun (WGS) entry which is preliminary data.</text>
</comment>
<dbReference type="SUPFAM" id="SSF47336">
    <property type="entry name" value="ACP-like"/>
    <property type="match status" value="1"/>
</dbReference>
<evidence type="ECO:0000313" key="4">
    <source>
        <dbReference type="EMBL" id="TVX92748.1"/>
    </source>
</evidence>
<evidence type="ECO:0000256" key="2">
    <source>
        <dbReference type="ARBA" id="ARBA00022553"/>
    </source>
</evidence>
<dbReference type="InterPro" id="IPR009081">
    <property type="entry name" value="PP-bd_ACP"/>
</dbReference>
<dbReference type="AlphaFoldDB" id="A0A559IYP9"/>
<sequence length="90" mass="10303">MQISRLEQLQQLMVDKLKLQDVPELSPTMHLHDDLGIDSVMLLQLIVHIEEDLSLIVPEDELDPSIFVTVQSLIEFMNTLEPRTVHVSNS</sequence>
<dbReference type="InterPro" id="IPR006162">
    <property type="entry name" value="Ppantetheine_attach_site"/>
</dbReference>
<dbReference type="Pfam" id="PF00550">
    <property type="entry name" value="PP-binding"/>
    <property type="match status" value="1"/>
</dbReference>
<keyword evidence="1" id="KW-0596">Phosphopantetheine</keyword>
<dbReference type="Proteomes" id="UP000318102">
    <property type="component" value="Unassembled WGS sequence"/>
</dbReference>
<dbReference type="Gene3D" id="1.10.1200.10">
    <property type="entry name" value="ACP-like"/>
    <property type="match status" value="1"/>
</dbReference>
<dbReference type="RefSeq" id="WP_144988511.1">
    <property type="nucleotide sequence ID" value="NZ_VNJK01000001.1"/>
</dbReference>
<evidence type="ECO:0000259" key="3">
    <source>
        <dbReference type="PROSITE" id="PS50075"/>
    </source>
</evidence>
<dbReference type="PROSITE" id="PS00012">
    <property type="entry name" value="PHOSPHOPANTETHEINE"/>
    <property type="match status" value="1"/>
</dbReference>
<gene>
    <name evidence="4" type="ORF">FPZ44_06595</name>
</gene>